<evidence type="ECO:0000313" key="3">
    <source>
        <dbReference type="Proteomes" id="UP000516320"/>
    </source>
</evidence>
<keyword evidence="3" id="KW-1185">Reference proteome</keyword>
<dbReference type="EMBL" id="CP046884">
    <property type="protein sequence ID" value="QNQ90875.1"/>
    <property type="molecule type" value="Genomic_DNA"/>
</dbReference>
<gene>
    <name evidence="2" type="ORF">GP475_09660</name>
</gene>
<name>A0A7H0SQQ0_9CORY</name>
<dbReference type="KEGG" id="cpoy:GP475_09660"/>
<reference evidence="2 3" key="1">
    <citation type="submission" date="2019-12" db="EMBL/GenBank/DDBJ databases">
        <title>Corynebacterium sp. nov., isolated from feces of the Anser Albifrons in China.</title>
        <authorList>
            <person name="Liu Q."/>
        </authorList>
    </citation>
    <scope>NUCLEOTIDE SEQUENCE [LARGE SCALE GENOMIC DNA]</scope>
    <source>
        <strain evidence="2 3">4H37-19</strain>
    </source>
</reference>
<dbReference type="AlphaFoldDB" id="A0A7H0SQQ0"/>
<accession>A0A7H0SQQ0</accession>
<dbReference type="Proteomes" id="UP000516320">
    <property type="component" value="Chromosome"/>
</dbReference>
<dbReference type="Pfam" id="PF13529">
    <property type="entry name" value="Peptidase_C39_2"/>
    <property type="match status" value="1"/>
</dbReference>
<dbReference type="RefSeq" id="WP_187974185.1">
    <property type="nucleotide sequence ID" value="NZ_CP046884.1"/>
</dbReference>
<sequence>MATEKVLTYSRDQVTQDTFYNCGPASAQTVIRAATGRVIPESTLASAMGTTVNGTNDIANIQPVLNTYVPEGKWERQYIKGDDASNKERETLWQRVRISIDAGYGCIANIIAPPSNYPRPTYTSSVQPRYSGGTVYHYIALMGYALDGSGNRHIWVADSGFYPYGYWCSLEQMASLIAGKGYIYSTAPTVYTEPSEEEAMSQMSEQIGRIYHELTHTFQTRYKIGDKLAEYRDTMIGYVLNNDEKLTRLMDDRLPNIEKKLDDILKALKEK</sequence>
<evidence type="ECO:0000259" key="1">
    <source>
        <dbReference type="Pfam" id="PF13529"/>
    </source>
</evidence>
<protein>
    <recommendedName>
        <fullName evidence="1">Peptidase C39-like domain-containing protein</fullName>
    </recommendedName>
</protein>
<evidence type="ECO:0000313" key="2">
    <source>
        <dbReference type="EMBL" id="QNQ90875.1"/>
    </source>
</evidence>
<feature type="domain" description="Peptidase C39-like" evidence="1">
    <location>
        <begin position="15"/>
        <end position="159"/>
    </location>
</feature>
<dbReference type="InterPro" id="IPR039564">
    <property type="entry name" value="Peptidase_C39-like"/>
</dbReference>
<organism evidence="2 3">
    <name type="scientific">Corynebacterium poyangense</name>
    <dbReference type="NCBI Taxonomy" id="2684405"/>
    <lineage>
        <taxon>Bacteria</taxon>
        <taxon>Bacillati</taxon>
        <taxon>Actinomycetota</taxon>
        <taxon>Actinomycetes</taxon>
        <taxon>Mycobacteriales</taxon>
        <taxon>Corynebacteriaceae</taxon>
        <taxon>Corynebacterium</taxon>
    </lineage>
</organism>
<proteinExistence type="predicted"/>